<name>A0A1W2GHR9_REIFA</name>
<feature type="transmembrane region" description="Helical" evidence="2">
    <location>
        <begin position="268"/>
        <end position="288"/>
    </location>
</feature>
<reference evidence="3 4" key="1">
    <citation type="submission" date="2017-04" db="EMBL/GenBank/DDBJ databases">
        <authorList>
            <person name="Afonso C.L."/>
            <person name="Miller P.J."/>
            <person name="Scott M.A."/>
            <person name="Spackman E."/>
            <person name="Goraichik I."/>
            <person name="Dimitrov K.M."/>
            <person name="Suarez D.L."/>
            <person name="Swayne D.E."/>
        </authorList>
    </citation>
    <scope>NUCLEOTIDE SEQUENCE [LARGE SCALE GENOMIC DNA]</scope>
    <source>
        <strain evidence="3 4">DSM 26133</strain>
    </source>
</reference>
<sequence length="331" mass="37707">MKRIEQFFCYCSGVSISILKRCPTEISKFVGIGAAVFFTGLLAAISSAYALYFVFDGLVWPIVFGLIWGLMIFNLDRLIVLSMRKSHKNHYEYMQAIPRLLLAILIALVISKPLELKIFDKEIATELNLIKQELLAANENIIQSRYNSKTDSLHSEIESLKHGIKEKEEIRDHLLDVARQEADGTGGSGKVNPGPIYQIKKNNADQAQAELEEIKRENGLTIEKIRNDLQLVERSKNSELSQIEVADINGVSFQLTALARLGEKYDTIYYANVFIILLFIMLEIAPILGKLLTPRGPYDDLLEVHEKHFESYRKEKVYQAEKSVEDYIFTN</sequence>
<protein>
    <recommendedName>
        <fullName evidence="5">DUF4407 domain-containing protein</fullName>
    </recommendedName>
</protein>
<dbReference type="InterPro" id="IPR025519">
    <property type="entry name" value="DUF4407"/>
</dbReference>
<feature type="transmembrane region" description="Helical" evidence="2">
    <location>
        <begin position="29"/>
        <end position="52"/>
    </location>
</feature>
<gene>
    <name evidence="3" type="ORF">SAMN04488029_2729</name>
</gene>
<feature type="coiled-coil region" evidence="1">
    <location>
        <begin position="197"/>
        <end position="224"/>
    </location>
</feature>
<evidence type="ECO:0000256" key="2">
    <source>
        <dbReference type="SAM" id="Phobius"/>
    </source>
</evidence>
<evidence type="ECO:0000313" key="3">
    <source>
        <dbReference type="EMBL" id="SMD36121.1"/>
    </source>
</evidence>
<dbReference type="AlphaFoldDB" id="A0A1W2GHR9"/>
<keyword evidence="1" id="KW-0175">Coiled coil</keyword>
<keyword evidence="2" id="KW-0472">Membrane</keyword>
<organism evidence="3 4">
    <name type="scientific">Reichenbachiella faecimaris</name>
    <dbReference type="NCBI Taxonomy" id="692418"/>
    <lineage>
        <taxon>Bacteria</taxon>
        <taxon>Pseudomonadati</taxon>
        <taxon>Bacteroidota</taxon>
        <taxon>Cytophagia</taxon>
        <taxon>Cytophagales</taxon>
        <taxon>Reichenbachiellaceae</taxon>
        <taxon>Reichenbachiella</taxon>
    </lineage>
</organism>
<dbReference type="OrthoDB" id="594406at2"/>
<dbReference type="Pfam" id="PF14362">
    <property type="entry name" value="DUF4407"/>
    <property type="match status" value="1"/>
</dbReference>
<feature type="transmembrane region" description="Helical" evidence="2">
    <location>
        <begin position="58"/>
        <end position="75"/>
    </location>
</feature>
<dbReference type="RefSeq" id="WP_084373393.1">
    <property type="nucleotide sequence ID" value="NZ_FWYF01000003.1"/>
</dbReference>
<evidence type="ECO:0008006" key="5">
    <source>
        <dbReference type="Google" id="ProtNLM"/>
    </source>
</evidence>
<accession>A0A1W2GHR9</accession>
<dbReference type="STRING" id="692418.SAMN04488029_2729"/>
<keyword evidence="2" id="KW-0812">Transmembrane</keyword>
<dbReference type="EMBL" id="FWYF01000003">
    <property type="protein sequence ID" value="SMD36121.1"/>
    <property type="molecule type" value="Genomic_DNA"/>
</dbReference>
<evidence type="ECO:0000313" key="4">
    <source>
        <dbReference type="Proteomes" id="UP000192472"/>
    </source>
</evidence>
<keyword evidence="2" id="KW-1133">Transmembrane helix</keyword>
<dbReference type="Proteomes" id="UP000192472">
    <property type="component" value="Unassembled WGS sequence"/>
</dbReference>
<keyword evidence="4" id="KW-1185">Reference proteome</keyword>
<evidence type="ECO:0000256" key="1">
    <source>
        <dbReference type="SAM" id="Coils"/>
    </source>
</evidence>
<proteinExistence type="predicted"/>